<protein>
    <submittedName>
        <fullName evidence="1">DUF3795 domain-containing protein</fullName>
    </submittedName>
</protein>
<dbReference type="Proteomes" id="UP001078742">
    <property type="component" value="Unassembled WGS sequence"/>
</dbReference>
<evidence type="ECO:0000313" key="1">
    <source>
        <dbReference type="EMBL" id="MCZ2573977.1"/>
    </source>
</evidence>
<evidence type="ECO:0000313" key="3">
    <source>
        <dbReference type="Proteomes" id="UP001078742"/>
    </source>
</evidence>
<gene>
    <name evidence="2" type="ORF">NXX45_09920</name>
    <name evidence="1" type="ORF">O1420_21680</name>
</gene>
<reference evidence="1" key="2">
    <citation type="submission" date="2022-12" db="EMBL/GenBank/DDBJ databases">
        <title>Development of a Multilocus Sequence Typing Scheme for Bacteroides fragilis Based on Whole Genome Sequencing Data and Clinical Application.</title>
        <authorList>
            <person name="Nielsen F.D."/>
            <person name="Justesen U.S."/>
        </authorList>
    </citation>
    <scope>NUCLEOTIDE SEQUENCE</scope>
    <source>
        <strain evidence="1">BF_BC_VIB_DK_2012_57</strain>
    </source>
</reference>
<dbReference type="EMBL" id="JAPUAV010000026">
    <property type="protein sequence ID" value="MCZ2573977.1"/>
    <property type="molecule type" value="Genomic_DNA"/>
</dbReference>
<organism evidence="1 3">
    <name type="scientific">Bacteroides fragilis</name>
    <dbReference type="NCBI Taxonomy" id="817"/>
    <lineage>
        <taxon>Bacteria</taxon>
        <taxon>Pseudomonadati</taxon>
        <taxon>Bacteroidota</taxon>
        <taxon>Bacteroidia</taxon>
        <taxon>Bacteroidales</taxon>
        <taxon>Bacteroidaceae</taxon>
        <taxon>Bacteroides</taxon>
    </lineage>
</organism>
<evidence type="ECO:0000313" key="2">
    <source>
        <dbReference type="EMBL" id="UVR58340.1"/>
    </source>
</evidence>
<accession>A0A9Q4J8P8</accession>
<name>A0A9Q4J8P8_BACFG</name>
<sequence length="111" mass="13027">MRRLYAGRQRETGTLSQGRIKDCVLLKEITYYYQCGDFPCRLIRNLERSYNSRYKESPVENSEIVKGNGVFYFISWKHTPLDTPARNVAALSHCTTRFARSTEKEHDKNED</sequence>
<dbReference type="EMBL" id="CP103216">
    <property type="protein sequence ID" value="UVR58340.1"/>
    <property type="molecule type" value="Genomic_DNA"/>
</dbReference>
<reference evidence="2" key="1">
    <citation type="submission" date="2022-08" db="EMBL/GenBank/DDBJ databases">
        <title>Genome Sequencing of Bacteroides fragilis Group Isolates with Nanopore Technology.</title>
        <authorList>
            <person name="Tisza M.J."/>
            <person name="Smith D."/>
            <person name="Dekker J.P."/>
        </authorList>
    </citation>
    <scope>NUCLEOTIDE SEQUENCE</scope>
    <source>
        <strain evidence="2">BFG-70</strain>
    </source>
</reference>
<dbReference type="RefSeq" id="WP_199176032.1">
    <property type="nucleotide sequence ID" value="NZ_CP036553.1"/>
</dbReference>
<dbReference type="Proteomes" id="UP001060330">
    <property type="component" value="Chromosome"/>
</dbReference>
<dbReference type="AlphaFoldDB" id="A0A9Q4J8P8"/>
<dbReference type="GeneID" id="93070236"/>
<proteinExistence type="predicted"/>